<keyword evidence="4 15" id="KW-1003">Cell membrane</keyword>
<reference evidence="16 17" key="1">
    <citation type="submission" date="2017-03" db="EMBL/GenBank/DDBJ databases">
        <title>Genome sequencing of Shewanella japonica KCTC 22435.</title>
        <authorList>
            <person name="Kim K.M."/>
        </authorList>
    </citation>
    <scope>NUCLEOTIDE SEQUENCE [LARGE SCALE GENOMIC DNA]</scope>
    <source>
        <strain evidence="16 17">KCTC 22435</strain>
    </source>
</reference>
<dbReference type="InterPro" id="IPR030470">
    <property type="entry name" value="UbiA_prenylTrfase_CS"/>
</dbReference>
<evidence type="ECO:0000256" key="8">
    <source>
        <dbReference type="ARBA" id="ARBA00022989"/>
    </source>
</evidence>
<dbReference type="PANTHER" id="PTHR43448:SF7">
    <property type="entry name" value="4-HYDROXYBENZOATE SOLANESYLTRANSFERASE"/>
    <property type="match status" value="1"/>
</dbReference>
<evidence type="ECO:0000256" key="15">
    <source>
        <dbReference type="HAMAP-Rule" id="MF_00154"/>
    </source>
</evidence>
<protein>
    <recommendedName>
        <fullName evidence="12 15">Protoheme IX farnesyltransferase</fullName>
        <ecNumber evidence="3 15">2.5.1.141</ecNumber>
    </recommendedName>
    <alternativeName>
        <fullName evidence="13 15">Heme B farnesyltransferase</fullName>
    </alternativeName>
    <alternativeName>
        <fullName evidence="11 15">Heme O synthase</fullName>
    </alternativeName>
</protein>
<dbReference type="Pfam" id="PF01040">
    <property type="entry name" value="UbiA"/>
    <property type="match status" value="1"/>
</dbReference>
<keyword evidence="7 15" id="KW-0812">Transmembrane</keyword>
<evidence type="ECO:0000256" key="5">
    <source>
        <dbReference type="ARBA" id="ARBA00022519"/>
    </source>
</evidence>
<sequence>MAKSLSLSASATKTNTSTSPLQWRAYFEMTKPKVVALMLLTVLVGMCLALPGAVPLQPLIFGMIGIAMMAGAAAAYNHLIDRRIDGLMARTYNRPLPKGKVSAIKAMTFATSIGLGGFIILYALVNPLTAWLTFASLIGYAVVYTAYLKRATPQNIVIGGLAGAMPPLLGWTAVTNELHGNALLLVIIIFTWTPPHFWALAIHRKKEYAKVDVPMLPVTHGVEFTKTCILLYTLLLAIACLLPVLVGMCGPVYLVGSTLLSCGFIYKAWQLKFHDKPGLAMDVFKFSIYHLMILFLVLLVDHYLWV</sequence>
<accession>A0ABN4Y7R9</accession>
<dbReference type="PANTHER" id="PTHR43448">
    <property type="entry name" value="PROTOHEME IX FARNESYLTRANSFERASE, MITOCHONDRIAL"/>
    <property type="match status" value="1"/>
</dbReference>
<dbReference type="InterPro" id="IPR006369">
    <property type="entry name" value="Protohaem_IX_farnesylTrfase"/>
</dbReference>
<feature type="transmembrane region" description="Helical" evidence="15">
    <location>
        <begin position="101"/>
        <end position="124"/>
    </location>
</feature>
<name>A0ABN4Y7R9_9GAMM</name>
<keyword evidence="6 15" id="KW-0808">Transferase</keyword>
<evidence type="ECO:0000256" key="1">
    <source>
        <dbReference type="ARBA" id="ARBA00004651"/>
    </source>
</evidence>
<comment type="pathway">
    <text evidence="2 15">Porphyrin-containing compound metabolism; heme O biosynthesis; heme O from protoheme: step 1/1.</text>
</comment>
<evidence type="ECO:0000256" key="2">
    <source>
        <dbReference type="ARBA" id="ARBA00004919"/>
    </source>
</evidence>
<evidence type="ECO:0000256" key="9">
    <source>
        <dbReference type="ARBA" id="ARBA00023133"/>
    </source>
</evidence>
<proteinExistence type="inferred from homology"/>
<dbReference type="PROSITE" id="PS00943">
    <property type="entry name" value="UBIA"/>
    <property type="match status" value="1"/>
</dbReference>
<organism evidence="16 17">
    <name type="scientific">Shewanella japonica</name>
    <dbReference type="NCBI Taxonomy" id="93973"/>
    <lineage>
        <taxon>Bacteria</taxon>
        <taxon>Pseudomonadati</taxon>
        <taxon>Pseudomonadota</taxon>
        <taxon>Gammaproteobacteria</taxon>
        <taxon>Alteromonadales</taxon>
        <taxon>Shewanellaceae</taxon>
        <taxon>Shewanella</taxon>
    </lineage>
</organism>
<dbReference type="RefSeq" id="WP_080914600.1">
    <property type="nucleotide sequence ID" value="NZ_CP020472.1"/>
</dbReference>
<evidence type="ECO:0000256" key="11">
    <source>
        <dbReference type="ARBA" id="ARBA00030253"/>
    </source>
</evidence>
<dbReference type="EMBL" id="CP020472">
    <property type="protein sequence ID" value="ARD20536.1"/>
    <property type="molecule type" value="Genomic_DNA"/>
</dbReference>
<keyword evidence="17" id="KW-1185">Reference proteome</keyword>
<dbReference type="InterPro" id="IPR044878">
    <property type="entry name" value="UbiA_sf"/>
</dbReference>
<evidence type="ECO:0000256" key="10">
    <source>
        <dbReference type="ARBA" id="ARBA00023136"/>
    </source>
</evidence>
<comment type="catalytic activity">
    <reaction evidence="14 15">
        <text>heme b + (2E,6E)-farnesyl diphosphate + H2O = Fe(II)-heme o + diphosphate</text>
        <dbReference type="Rhea" id="RHEA:28070"/>
        <dbReference type="ChEBI" id="CHEBI:15377"/>
        <dbReference type="ChEBI" id="CHEBI:33019"/>
        <dbReference type="ChEBI" id="CHEBI:60344"/>
        <dbReference type="ChEBI" id="CHEBI:60530"/>
        <dbReference type="ChEBI" id="CHEBI:175763"/>
        <dbReference type="EC" id="2.5.1.141"/>
    </reaction>
</comment>
<feature type="transmembrane region" description="Helical" evidence="15">
    <location>
        <begin position="34"/>
        <end position="54"/>
    </location>
</feature>
<feature type="transmembrane region" description="Helical" evidence="15">
    <location>
        <begin position="283"/>
        <end position="305"/>
    </location>
</feature>
<feature type="transmembrane region" description="Helical" evidence="15">
    <location>
        <begin position="224"/>
        <end position="246"/>
    </location>
</feature>
<evidence type="ECO:0000313" key="16">
    <source>
        <dbReference type="EMBL" id="ARD20536.1"/>
    </source>
</evidence>
<evidence type="ECO:0000256" key="6">
    <source>
        <dbReference type="ARBA" id="ARBA00022679"/>
    </source>
</evidence>
<evidence type="ECO:0000313" key="17">
    <source>
        <dbReference type="Proteomes" id="UP000191820"/>
    </source>
</evidence>
<comment type="miscellaneous">
    <text evidence="15">Carbon 2 of the heme B porphyrin ring is defined according to the Fischer nomenclature.</text>
</comment>
<comment type="subcellular location">
    <subcellularLocation>
        <location evidence="1 15">Cell membrane</location>
        <topology evidence="1 15">Multi-pass membrane protein</topology>
    </subcellularLocation>
</comment>
<evidence type="ECO:0000256" key="4">
    <source>
        <dbReference type="ARBA" id="ARBA00022475"/>
    </source>
</evidence>
<evidence type="ECO:0000256" key="14">
    <source>
        <dbReference type="ARBA" id="ARBA00047690"/>
    </source>
</evidence>
<keyword evidence="9 15" id="KW-0350">Heme biosynthesis</keyword>
<dbReference type="CDD" id="cd13957">
    <property type="entry name" value="PT_UbiA_Cox10"/>
    <property type="match status" value="1"/>
</dbReference>
<evidence type="ECO:0000256" key="13">
    <source>
        <dbReference type="ARBA" id="ARBA00042475"/>
    </source>
</evidence>
<comment type="similarity">
    <text evidence="15">Belongs to the UbiA prenyltransferase family. Protoheme IX farnesyltransferase subfamily.</text>
</comment>
<feature type="transmembrane region" description="Helical" evidence="15">
    <location>
        <begin position="60"/>
        <end position="80"/>
    </location>
</feature>
<comment type="function">
    <text evidence="15">Converts heme B (protoheme IX) to heme O by substitution of the vinyl group on carbon 2 of heme B porphyrin ring with a hydroxyethyl farnesyl side group.</text>
</comment>
<feature type="transmembrane region" description="Helical" evidence="15">
    <location>
        <begin position="155"/>
        <end position="174"/>
    </location>
</feature>
<evidence type="ECO:0000256" key="12">
    <source>
        <dbReference type="ARBA" id="ARBA00040810"/>
    </source>
</evidence>
<dbReference type="EC" id="2.5.1.141" evidence="3 15"/>
<feature type="transmembrane region" description="Helical" evidence="15">
    <location>
        <begin position="180"/>
        <end position="203"/>
    </location>
</feature>
<dbReference type="Proteomes" id="UP000191820">
    <property type="component" value="Chromosome"/>
</dbReference>
<dbReference type="NCBIfam" id="TIGR01473">
    <property type="entry name" value="cyoE_ctaB"/>
    <property type="match status" value="1"/>
</dbReference>
<feature type="transmembrane region" description="Helical" evidence="15">
    <location>
        <begin position="130"/>
        <end position="148"/>
    </location>
</feature>
<dbReference type="NCBIfam" id="NF003349">
    <property type="entry name" value="PRK04375.1-2"/>
    <property type="match status" value="1"/>
</dbReference>
<dbReference type="Gene3D" id="1.10.357.140">
    <property type="entry name" value="UbiA prenyltransferase"/>
    <property type="match status" value="1"/>
</dbReference>
<keyword evidence="10 15" id="KW-0472">Membrane</keyword>
<gene>
    <name evidence="15" type="primary">cyoE</name>
    <name evidence="16" type="ORF">SJ2017_0187</name>
</gene>
<keyword evidence="8 15" id="KW-1133">Transmembrane helix</keyword>
<dbReference type="HAMAP" id="MF_00154">
    <property type="entry name" value="CyoE_CtaB"/>
    <property type="match status" value="1"/>
</dbReference>
<evidence type="ECO:0000256" key="7">
    <source>
        <dbReference type="ARBA" id="ARBA00022692"/>
    </source>
</evidence>
<evidence type="ECO:0000256" key="3">
    <source>
        <dbReference type="ARBA" id="ARBA00012292"/>
    </source>
</evidence>
<keyword evidence="5" id="KW-0997">Cell inner membrane</keyword>
<dbReference type="InterPro" id="IPR000537">
    <property type="entry name" value="UbiA_prenyltransferase"/>
</dbReference>